<dbReference type="InterPro" id="IPR010978">
    <property type="entry name" value="tRNA-bd_arm"/>
</dbReference>
<dbReference type="AlphaFoldDB" id="A0A0M1VWN1"/>
<dbReference type="InterPro" id="IPR033705">
    <property type="entry name" value="Anticodon_Ia_Val"/>
</dbReference>
<name>A0A0M1VWN1_FUSVC</name>
<dbReference type="NCBIfam" id="NF004349">
    <property type="entry name" value="PRK05729.1"/>
    <property type="match status" value="1"/>
</dbReference>
<dbReference type="InterPro" id="IPR009080">
    <property type="entry name" value="tRNAsynth_Ia_anticodon-bd"/>
</dbReference>
<evidence type="ECO:0000259" key="14">
    <source>
        <dbReference type="Pfam" id="PF08264"/>
    </source>
</evidence>
<dbReference type="FunFam" id="3.40.50.620:FF:000078">
    <property type="entry name" value="Valine--tRNA ligase, mitochondrial"/>
    <property type="match status" value="1"/>
</dbReference>
<comment type="subcellular location">
    <subcellularLocation>
        <location evidence="1 12">Cytoplasm</location>
    </subcellularLocation>
</comment>
<keyword evidence="3 12" id="KW-0963">Cytoplasm</keyword>
<evidence type="ECO:0000256" key="10">
    <source>
        <dbReference type="ARBA" id="ARBA00047552"/>
    </source>
</evidence>
<evidence type="ECO:0000259" key="13">
    <source>
        <dbReference type="Pfam" id="PF00133"/>
    </source>
</evidence>
<feature type="coiled-coil region" evidence="12">
    <location>
        <begin position="819"/>
        <end position="881"/>
    </location>
</feature>
<dbReference type="HOGENOM" id="CLU_001493_0_2_0"/>
<dbReference type="InterPro" id="IPR019499">
    <property type="entry name" value="Val-tRNA_synth_tRNA-bd"/>
</dbReference>
<feature type="short sequence motif" description="'HIGH' region" evidence="12">
    <location>
        <begin position="45"/>
        <end position="55"/>
    </location>
</feature>
<dbReference type="Pfam" id="PF10458">
    <property type="entry name" value="Val_tRNA-synt_C"/>
    <property type="match status" value="1"/>
</dbReference>
<comment type="caution">
    <text evidence="16">The sequence shown here is derived from an EMBL/GenBank/DDBJ whole genome shotgun (WGS) entry which is preliminary data.</text>
</comment>
<dbReference type="InterPro" id="IPR002303">
    <property type="entry name" value="Valyl-tRNA_ligase"/>
</dbReference>
<feature type="domain" description="Methionyl/Valyl/Leucyl/Isoleucyl-tRNA synthetase anticodon-binding" evidence="14">
    <location>
        <begin position="612"/>
        <end position="762"/>
    </location>
</feature>
<evidence type="ECO:0000256" key="3">
    <source>
        <dbReference type="ARBA" id="ARBA00022490"/>
    </source>
</evidence>
<dbReference type="GO" id="GO:0006438">
    <property type="term" value="P:valyl-tRNA aminoacylation"/>
    <property type="evidence" value="ECO:0007669"/>
    <property type="project" value="UniProtKB-UniRule"/>
</dbReference>
<evidence type="ECO:0000313" key="16">
    <source>
        <dbReference type="EMBL" id="EEO40812.1"/>
    </source>
</evidence>
<accession>A0A0M1VWN1</accession>
<dbReference type="InterPro" id="IPR014729">
    <property type="entry name" value="Rossmann-like_a/b/a_fold"/>
</dbReference>
<dbReference type="EC" id="6.1.1.9" evidence="12"/>
<dbReference type="GO" id="GO:0005524">
    <property type="term" value="F:ATP binding"/>
    <property type="evidence" value="ECO:0007669"/>
    <property type="project" value="UniProtKB-UniRule"/>
</dbReference>
<dbReference type="FunFam" id="1.10.287.380:FF:000001">
    <property type="entry name" value="Valine--tRNA ligase"/>
    <property type="match status" value="1"/>
</dbReference>
<dbReference type="InterPro" id="IPR001412">
    <property type="entry name" value="aa-tRNA-synth_I_CS"/>
</dbReference>
<comment type="subunit">
    <text evidence="2 12">Monomer.</text>
</comment>
<gene>
    <name evidence="12" type="primary">valS</name>
    <name evidence="16" type="ORF">FSCG_01525</name>
</gene>
<evidence type="ECO:0000256" key="4">
    <source>
        <dbReference type="ARBA" id="ARBA00022598"/>
    </source>
</evidence>
<evidence type="ECO:0000256" key="5">
    <source>
        <dbReference type="ARBA" id="ARBA00022741"/>
    </source>
</evidence>
<keyword evidence="9 12" id="KW-0030">Aminoacyl-tRNA synthetase</keyword>
<evidence type="ECO:0000313" key="17">
    <source>
        <dbReference type="Proteomes" id="UP000004925"/>
    </source>
</evidence>
<dbReference type="HAMAP" id="MF_02004">
    <property type="entry name" value="Val_tRNA_synth_type1"/>
    <property type="match status" value="1"/>
</dbReference>
<feature type="short sequence motif" description="'KMSKS' region" evidence="12">
    <location>
        <begin position="528"/>
        <end position="532"/>
    </location>
</feature>
<evidence type="ECO:0000256" key="11">
    <source>
        <dbReference type="ARBA" id="ARBA00060830"/>
    </source>
</evidence>
<dbReference type="Pfam" id="PF08264">
    <property type="entry name" value="Anticodon_1"/>
    <property type="match status" value="1"/>
</dbReference>
<comment type="domain">
    <text evidence="12">The C-terminal coiled-coil domain is crucial for aminoacylation activity.</text>
</comment>
<dbReference type="Pfam" id="PF00133">
    <property type="entry name" value="tRNA-synt_1"/>
    <property type="match status" value="1"/>
</dbReference>
<evidence type="ECO:0000256" key="2">
    <source>
        <dbReference type="ARBA" id="ARBA00011245"/>
    </source>
</evidence>
<dbReference type="GO" id="GO:0002161">
    <property type="term" value="F:aminoacyl-tRNA deacylase activity"/>
    <property type="evidence" value="ECO:0007669"/>
    <property type="project" value="InterPro"/>
</dbReference>
<reference evidence="16 17" key="1">
    <citation type="submission" date="2011-10" db="EMBL/GenBank/DDBJ databases">
        <title>The Genome Sequence of Fusobacterium sp. 4_1_13.</title>
        <authorList>
            <consortium name="The Broad Institute Genome Sequencing Platform"/>
            <person name="Earl A."/>
            <person name="Ward D."/>
            <person name="Feldgarden M."/>
            <person name="Gevers D."/>
            <person name="Strauss J."/>
            <person name="Ambrose C."/>
            <person name="Allen-Vercoe E."/>
            <person name="Young S.K."/>
            <person name="Zeng Q."/>
            <person name="Gargeya S."/>
            <person name="Fitzgerald M."/>
            <person name="Haas B."/>
            <person name="Abouelleil A."/>
            <person name="Alvarado L."/>
            <person name="Arachchi H.M."/>
            <person name="Berlin A."/>
            <person name="Brown A."/>
            <person name="Chapman S.B."/>
            <person name="Chen Z."/>
            <person name="Dunbar C."/>
            <person name="Freedman E."/>
            <person name="Gearin G."/>
            <person name="Goldberg J."/>
            <person name="Griggs A."/>
            <person name="Gujja S."/>
            <person name="Heiman D."/>
            <person name="Howarth C."/>
            <person name="Larson L."/>
            <person name="Lui A."/>
            <person name="MacDonald P.J."/>
            <person name="Montmayeur A."/>
            <person name="Murphy C."/>
            <person name="Neiman D."/>
            <person name="Pearson M."/>
            <person name="Priest M."/>
            <person name="Roberts A."/>
            <person name="Saif S."/>
            <person name="Shea T."/>
            <person name="Shenoy N."/>
            <person name="Sisk P."/>
            <person name="Stolte C."/>
            <person name="Sykes S."/>
            <person name="Wortman J."/>
            <person name="Nusbaum C."/>
            <person name="Birren B."/>
        </authorList>
    </citation>
    <scope>NUCLEOTIDE SEQUENCE [LARGE SCALE GENOMIC DNA]</scope>
    <source>
        <strain evidence="16 17">4_1_13</strain>
    </source>
</reference>
<dbReference type="EMBL" id="ACDE02000003">
    <property type="protein sequence ID" value="EEO40812.1"/>
    <property type="molecule type" value="Genomic_DNA"/>
</dbReference>
<dbReference type="PANTHER" id="PTHR11946:SF93">
    <property type="entry name" value="VALINE--TRNA LIGASE, CHLOROPLASTIC_MITOCHONDRIAL 2"/>
    <property type="match status" value="1"/>
</dbReference>
<dbReference type="PANTHER" id="PTHR11946">
    <property type="entry name" value="VALYL-TRNA SYNTHETASES"/>
    <property type="match status" value="1"/>
</dbReference>
<protein>
    <recommendedName>
        <fullName evidence="12">Valine--tRNA ligase</fullName>
        <ecNumber evidence="12">6.1.1.9</ecNumber>
    </recommendedName>
    <alternativeName>
        <fullName evidence="12">Valyl-tRNA synthetase</fullName>
        <shortName evidence="12">ValRS</shortName>
    </alternativeName>
</protein>
<comment type="function">
    <text evidence="12">Catalyzes the attachment of valine to tRNA(Val). As ValRS can inadvertently accommodate and process structurally similar amino acids such as threonine, to avoid such errors, it has a 'posttransfer' editing activity that hydrolyzes mischarged Thr-tRNA(Val) in a tRNA-dependent manner.</text>
</comment>
<feature type="domain" description="Aminoacyl-tRNA synthetase class Ia" evidence="13">
    <location>
        <begin position="16"/>
        <end position="568"/>
    </location>
</feature>
<dbReference type="InterPro" id="IPR009008">
    <property type="entry name" value="Val/Leu/Ile-tRNA-synth_edit"/>
</dbReference>
<comment type="domain">
    <text evidence="12">ValRS has two distinct active sites: one for aminoacylation and one for editing. The misactivated threonine is translocated from the active site to the editing site.</text>
</comment>
<evidence type="ECO:0000256" key="9">
    <source>
        <dbReference type="ARBA" id="ARBA00023146"/>
    </source>
</evidence>
<evidence type="ECO:0000256" key="6">
    <source>
        <dbReference type="ARBA" id="ARBA00022840"/>
    </source>
</evidence>
<keyword evidence="4 12" id="KW-0436">Ligase</keyword>
<dbReference type="FunFam" id="1.10.730.10:FF:000014">
    <property type="entry name" value="Valine--tRNA ligase"/>
    <property type="match status" value="1"/>
</dbReference>
<proteinExistence type="inferred from homology"/>
<keyword evidence="5 12" id="KW-0547">Nucleotide-binding</keyword>
<dbReference type="GO" id="GO:0005829">
    <property type="term" value="C:cytosol"/>
    <property type="evidence" value="ECO:0007669"/>
    <property type="project" value="TreeGrafter"/>
</dbReference>
<feature type="binding site" evidence="12">
    <location>
        <position position="531"/>
    </location>
    <ligand>
        <name>ATP</name>
        <dbReference type="ChEBI" id="CHEBI:30616"/>
    </ligand>
</feature>
<dbReference type="CDD" id="cd00817">
    <property type="entry name" value="ValRS_core"/>
    <property type="match status" value="1"/>
</dbReference>
<dbReference type="Proteomes" id="UP000004925">
    <property type="component" value="Unassembled WGS sequence"/>
</dbReference>
<evidence type="ECO:0000256" key="7">
    <source>
        <dbReference type="ARBA" id="ARBA00022917"/>
    </source>
</evidence>
<dbReference type="SUPFAM" id="SSF50677">
    <property type="entry name" value="ValRS/IleRS/LeuRS editing domain"/>
    <property type="match status" value="1"/>
</dbReference>
<dbReference type="Gene3D" id="1.10.287.380">
    <property type="entry name" value="Valyl-tRNA synthetase, C-terminal domain"/>
    <property type="match status" value="1"/>
</dbReference>
<organism evidence="16 17">
    <name type="scientific">Fusobacterium vincentii 4_1_13</name>
    <dbReference type="NCBI Taxonomy" id="469606"/>
    <lineage>
        <taxon>Bacteria</taxon>
        <taxon>Fusobacteriati</taxon>
        <taxon>Fusobacteriota</taxon>
        <taxon>Fusobacteriia</taxon>
        <taxon>Fusobacteriales</taxon>
        <taxon>Fusobacteriaceae</taxon>
        <taxon>Fusobacterium</taxon>
    </lineage>
</organism>
<keyword evidence="7 12" id="KW-0648">Protein biosynthesis</keyword>
<dbReference type="InterPro" id="IPR037118">
    <property type="entry name" value="Val-tRNA_synth_C_sf"/>
</dbReference>
<evidence type="ECO:0000256" key="1">
    <source>
        <dbReference type="ARBA" id="ARBA00004496"/>
    </source>
</evidence>
<dbReference type="PRINTS" id="PR00986">
    <property type="entry name" value="TRNASYNTHVAL"/>
</dbReference>
<dbReference type="SUPFAM" id="SSF52374">
    <property type="entry name" value="Nucleotidylyl transferase"/>
    <property type="match status" value="1"/>
</dbReference>
<dbReference type="FunFam" id="3.90.740.10:FF:000005">
    <property type="entry name" value="Valine--tRNA ligase, mitochondrial"/>
    <property type="match status" value="1"/>
</dbReference>
<evidence type="ECO:0000256" key="8">
    <source>
        <dbReference type="ARBA" id="ARBA00023054"/>
    </source>
</evidence>
<evidence type="ECO:0000259" key="15">
    <source>
        <dbReference type="Pfam" id="PF10458"/>
    </source>
</evidence>
<dbReference type="InterPro" id="IPR013155">
    <property type="entry name" value="M/V/L/I-tRNA-synth_anticd-bd"/>
</dbReference>
<dbReference type="PROSITE" id="PS00178">
    <property type="entry name" value="AA_TRNA_LIGASE_I"/>
    <property type="match status" value="1"/>
</dbReference>
<keyword evidence="6 12" id="KW-0067">ATP-binding</keyword>
<dbReference type="SUPFAM" id="SSF46589">
    <property type="entry name" value="tRNA-binding arm"/>
    <property type="match status" value="1"/>
</dbReference>
<comment type="catalytic activity">
    <reaction evidence="10 12">
        <text>tRNA(Val) + L-valine + ATP = L-valyl-tRNA(Val) + AMP + diphosphate</text>
        <dbReference type="Rhea" id="RHEA:10704"/>
        <dbReference type="Rhea" id="RHEA-COMP:9672"/>
        <dbReference type="Rhea" id="RHEA-COMP:9708"/>
        <dbReference type="ChEBI" id="CHEBI:30616"/>
        <dbReference type="ChEBI" id="CHEBI:33019"/>
        <dbReference type="ChEBI" id="CHEBI:57762"/>
        <dbReference type="ChEBI" id="CHEBI:78442"/>
        <dbReference type="ChEBI" id="CHEBI:78537"/>
        <dbReference type="ChEBI" id="CHEBI:456215"/>
        <dbReference type="EC" id="6.1.1.9"/>
    </reaction>
</comment>
<dbReference type="eggNOG" id="COG0525">
    <property type="taxonomic scope" value="Bacteria"/>
</dbReference>
<dbReference type="NCBIfam" id="TIGR00422">
    <property type="entry name" value="valS"/>
    <property type="match status" value="1"/>
</dbReference>
<dbReference type="RefSeq" id="WP_008803358.1">
    <property type="nucleotide sequence ID" value="NZ_KQ235733.1"/>
</dbReference>
<dbReference type="SUPFAM" id="SSF47323">
    <property type="entry name" value="Anticodon-binding domain of a subclass of class I aminoacyl-tRNA synthetases"/>
    <property type="match status" value="1"/>
</dbReference>
<feature type="domain" description="Valyl-tRNA synthetase tRNA-binding arm" evidence="15">
    <location>
        <begin position="823"/>
        <end position="884"/>
    </location>
</feature>
<comment type="similarity">
    <text evidence="11 12">Belongs to the class-I aminoacyl-tRNA synthetase family. ValS type 1 subfamily.</text>
</comment>
<dbReference type="Gene3D" id="3.40.50.620">
    <property type="entry name" value="HUPs"/>
    <property type="match status" value="2"/>
</dbReference>
<dbReference type="GO" id="GO:0004832">
    <property type="term" value="F:valine-tRNA ligase activity"/>
    <property type="evidence" value="ECO:0007669"/>
    <property type="project" value="UniProtKB-UniRule"/>
</dbReference>
<dbReference type="InterPro" id="IPR002300">
    <property type="entry name" value="aa-tRNA-synth_Ia"/>
</dbReference>
<evidence type="ECO:0000256" key="12">
    <source>
        <dbReference type="HAMAP-Rule" id="MF_02004"/>
    </source>
</evidence>
<sequence length="887" mass="102900">MNELDKNYSPNEIEEKWYKIWEDSKYFAASLSSEKENYSIVIPPPNVTGILHMGHVLNNSIQDTLIRYNRMTGKNTLWMPGCDHAGIATQNKVERKLAEDGLKKEDIGREKFLEMTWDWKEKYGGIITKQLRKLGASLDWDRERFTMDEGLSYAVRKIFKDLYHDGLIYQGEYMVNWCPSCGTALADDEVDHEEKDGHLWQIKYPVKDSDEYIIIATSRPETMLGDVAVAVHPEDERYKHLIGKTLILPLVNREIPVIADEYVDKEFGTGALKITPAHDPNDYNLGKKYNLPIINILTPDGKIVKDYPKYAGLDRFEARKKIVEDLKAQGLFIKTEHLHHAVGQCYRCQTVIEPRVSPQWFVKMKPLAEKALEVVRNGEVKILPKRMEKIYYNWLENIRDWCISRQIWWGHRIPAWYGPDRHVFVAMDEVEAKEQAKKHYGHDVELSQEEDVLDTWFSSALWPFSTMGWPEKTKELDLFYPTSTLVTGADIIFFWVARMIMFGMYELKKIPFKNVFFHGIVRDEIGRKMSKSLGNSPDPLDLIKEYGVDAIRFSMIYNTSQGQDVHFSTDLLGMGRNFANKIWNAARFVIMNLEGFDVKSVDKTKLDYELVDKWIISRLNETAKDVKDCLEKFELDNAAKAVYEFLRGDFCDWYVEIAKIRLYNNDEDKKISKLTAQYMLWTVLEQGLRLLHPFMPFITEEIWQKIKVDGDTIMLQAYPVADDNLIDVKIEKSFEYIKEVVSSLRNIRAEKGISPAKPAKVVVSTSNSEELETLEKNELFIKKLANLEELTCGTDLEAPSQSSLRVAGNSSVYMILTGLLNNEAEIKKINEQLAKLEKELEPVNRKLSDEKFTSKAPQHIIDRELRIQKEYQDKIEKLKESLKSFEE</sequence>
<dbReference type="FunFam" id="3.40.50.620:FF:000032">
    <property type="entry name" value="Valine--tRNA ligase"/>
    <property type="match status" value="1"/>
</dbReference>
<dbReference type="Gene3D" id="1.10.730.10">
    <property type="entry name" value="Isoleucyl-tRNA Synthetase, Domain 1"/>
    <property type="match status" value="1"/>
</dbReference>
<dbReference type="CDD" id="cd07962">
    <property type="entry name" value="Anticodon_Ia_Val"/>
    <property type="match status" value="1"/>
</dbReference>
<keyword evidence="8 12" id="KW-0175">Coiled coil</keyword>